<dbReference type="PROSITE" id="PS51819">
    <property type="entry name" value="VOC"/>
    <property type="match status" value="1"/>
</dbReference>
<dbReference type="GO" id="GO:0046872">
    <property type="term" value="F:metal ion binding"/>
    <property type="evidence" value="ECO:0007669"/>
    <property type="project" value="UniProtKB-KW"/>
</dbReference>
<sequence>MCNKGAMRLLITNITTYLNGVQHVGIPTTDLQGTIDYYDKLGFEVAGKYPNGESTCAFLRLANLTLEVWTVDEAAGVTGAINHFALDVTDIDKAFEEAQKLNLDFVEGSVQYIPTFWQKGIRYFNVLGPNHETIEFCQIL</sequence>
<keyword evidence="1" id="KW-0479">Metal-binding</keyword>
<dbReference type="InterPro" id="IPR037523">
    <property type="entry name" value="VOC_core"/>
</dbReference>
<dbReference type="GO" id="GO:0046491">
    <property type="term" value="P:L-methylmalonyl-CoA metabolic process"/>
    <property type="evidence" value="ECO:0007669"/>
    <property type="project" value="TreeGrafter"/>
</dbReference>
<comment type="caution">
    <text evidence="3">The sequence shown here is derived from an EMBL/GenBank/DDBJ whole genome shotgun (WGS) entry which is preliminary data.</text>
</comment>
<dbReference type="Pfam" id="PF00903">
    <property type="entry name" value="Glyoxalase"/>
    <property type="match status" value="1"/>
</dbReference>
<dbReference type="STRING" id="77635.BISU_1344"/>
<dbReference type="eggNOG" id="COG0346">
    <property type="taxonomic scope" value="Bacteria"/>
</dbReference>
<dbReference type="InterPro" id="IPR029068">
    <property type="entry name" value="Glyas_Bleomycin-R_OHBP_Dase"/>
</dbReference>
<dbReference type="PANTHER" id="PTHR43048">
    <property type="entry name" value="METHYLMALONYL-COA EPIMERASE"/>
    <property type="match status" value="1"/>
</dbReference>
<accession>A0A087EBS5</accession>
<evidence type="ECO:0000256" key="1">
    <source>
        <dbReference type="ARBA" id="ARBA00022723"/>
    </source>
</evidence>
<feature type="domain" description="VOC" evidence="2">
    <location>
        <begin position="20"/>
        <end position="139"/>
    </location>
</feature>
<dbReference type="Gene3D" id="3.10.180.10">
    <property type="entry name" value="2,3-Dihydroxybiphenyl 1,2-Dioxygenase, domain 1"/>
    <property type="match status" value="1"/>
</dbReference>
<evidence type="ECO:0000313" key="4">
    <source>
        <dbReference type="Proteomes" id="UP000029055"/>
    </source>
</evidence>
<dbReference type="AlphaFoldDB" id="A0A087EBS5"/>
<dbReference type="EMBL" id="JGZR01000001">
    <property type="protein sequence ID" value="KFJ05226.1"/>
    <property type="molecule type" value="Genomic_DNA"/>
</dbReference>
<name>A0A087EBS5_9BIFI</name>
<evidence type="ECO:0000259" key="2">
    <source>
        <dbReference type="PROSITE" id="PS51819"/>
    </source>
</evidence>
<gene>
    <name evidence="3" type="ORF">BISU_1344</name>
</gene>
<organism evidence="3 4">
    <name type="scientific">Bifidobacterium subtile</name>
    <dbReference type="NCBI Taxonomy" id="77635"/>
    <lineage>
        <taxon>Bacteria</taxon>
        <taxon>Bacillati</taxon>
        <taxon>Actinomycetota</taxon>
        <taxon>Actinomycetes</taxon>
        <taxon>Bifidobacteriales</taxon>
        <taxon>Bifidobacteriaceae</taxon>
        <taxon>Bifidobacterium</taxon>
    </lineage>
</organism>
<reference evidence="3 4" key="1">
    <citation type="submission" date="2014-03" db="EMBL/GenBank/DDBJ databases">
        <title>Genomics of Bifidobacteria.</title>
        <authorList>
            <person name="Ventura M."/>
            <person name="Milani C."/>
            <person name="Lugli G.A."/>
        </authorList>
    </citation>
    <scope>NUCLEOTIDE SEQUENCE [LARGE SCALE GENOMIC DNA]</scope>
    <source>
        <strain evidence="3 4">LMG 11597</strain>
    </source>
</reference>
<proteinExistence type="predicted"/>
<evidence type="ECO:0000313" key="3">
    <source>
        <dbReference type="EMBL" id="KFJ05226.1"/>
    </source>
</evidence>
<dbReference type="Proteomes" id="UP000029055">
    <property type="component" value="Unassembled WGS sequence"/>
</dbReference>
<dbReference type="InterPro" id="IPR051785">
    <property type="entry name" value="MMCE/EMCE_epimerase"/>
</dbReference>
<dbReference type="GO" id="GO:0004493">
    <property type="term" value="F:methylmalonyl-CoA epimerase activity"/>
    <property type="evidence" value="ECO:0007669"/>
    <property type="project" value="TreeGrafter"/>
</dbReference>
<protein>
    <submittedName>
        <fullName evidence="3">Glyoxalase</fullName>
    </submittedName>
</protein>
<keyword evidence="4" id="KW-1185">Reference proteome</keyword>
<dbReference type="InterPro" id="IPR004360">
    <property type="entry name" value="Glyas_Fos-R_dOase_dom"/>
</dbReference>
<dbReference type="CDD" id="cd06587">
    <property type="entry name" value="VOC"/>
    <property type="match status" value="1"/>
</dbReference>
<dbReference type="SUPFAM" id="SSF54593">
    <property type="entry name" value="Glyoxalase/Bleomycin resistance protein/Dihydroxybiphenyl dioxygenase"/>
    <property type="match status" value="1"/>
</dbReference>
<dbReference type="PANTHER" id="PTHR43048:SF3">
    <property type="entry name" value="METHYLMALONYL-COA EPIMERASE, MITOCHONDRIAL"/>
    <property type="match status" value="1"/>
</dbReference>